<comment type="similarity">
    <text evidence="2 11">Belongs to the shikimate kinase family.</text>
</comment>
<keyword evidence="5 11" id="KW-0808">Transferase</keyword>
<accession>A0A2V3WET6</accession>
<evidence type="ECO:0000256" key="5">
    <source>
        <dbReference type="ARBA" id="ARBA00022679"/>
    </source>
</evidence>
<dbReference type="GO" id="GO:0005829">
    <property type="term" value="C:cytosol"/>
    <property type="evidence" value="ECO:0007669"/>
    <property type="project" value="TreeGrafter"/>
</dbReference>
<dbReference type="CDD" id="cd00464">
    <property type="entry name" value="SK"/>
    <property type="match status" value="1"/>
</dbReference>
<dbReference type="GO" id="GO:0008652">
    <property type="term" value="P:amino acid biosynthetic process"/>
    <property type="evidence" value="ECO:0007669"/>
    <property type="project" value="UniProtKB-KW"/>
</dbReference>
<keyword evidence="4 11" id="KW-0028">Amino-acid biosynthesis</keyword>
<dbReference type="InterPro" id="IPR000623">
    <property type="entry name" value="Shikimate_kinase/TSH1"/>
</dbReference>
<evidence type="ECO:0000256" key="1">
    <source>
        <dbReference type="ARBA" id="ARBA00004842"/>
    </source>
</evidence>
<dbReference type="Proteomes" id="UP000247922">
    <property type="component" value="Unassembled WGS sequence"/>
</dbReference>
<evidence type="ECO:0000256" key="9">
    <source>
        <dbReference type="ARBA" id="ARBA00023141"/>
    </source>
</evidence>
<feature type="binding site" evidence="11">
    <location>
        <position position="36"/>
    </location>
    <ligand>
        <name>substrate</name>
    </ligand>
</feature>
<dbReference type="PANTHER" id="PTHR21087:SF16">
    <property type="entry name" value="SHIKIMATE KINASE 1, CHLOROPLASTIC"/>
    <property type="match status" value="1"/>
</dbReference>
<feature type="binding site" evidence="11">
    <location>
        <position position="18"/>
    </location>
    <ligand>
        <name>Mg(2+)</name>
        <dbReference type="ChEBI" id="CHEBI:18420"/>
    </ligand>
</feature>
<evidence type="ECO:0000256" key="10">
    <source>
        <dbReference type="ARBA" id="ARBA00048567"/>
    </source>
</evidence>
<comment type="cofactor">
    <cofactor evidence="11">
        <name>Mg(2+)</name>
        <dbReference type="ChEBI" id="CHEBI:18420"/>
    </cofactor>
    <text evidence="11">Binds 1 Mg(2+) ion per subunit.</text>
</comment>
<evidence type="ECO:0000256" key="11">
    <source>
        <dbReference type="HAMAP-Rule" id="MF_00109"/>
    </source>
</evidence>
<comment type="caution">
    <text evidence="12">The sequence shown here is derived from an EMBL/GenBank/DDBJ whole genome shotgun (WGS) entry which is preliminary data.</text>
</comment>
<dbReference type="Gene3D" id="3.40.50.300">
    <property type="entry name" value="P-loop containing nucleotide triphosphate hydrolases"/>
    <property type="match status" value="1"/>
</dbReference>
<reference evidence="12 13" key="1">
    <citation type="submission" date="2018-05" db="EMBL/GenBank/DDBJ databases">
        <title>Genomic Encyclopedia of Type Strains, Phase IV (KMG-IV): sequencing the most valuable type-strain genomes for metagenomic binning, comparative biology and taxonomic classification.</title>
        <authorList>
            <person name="Goeker M."/>
        </authorList>
    </citation>
    <scope>NUCLEOTIDE SEQUENCE [LARGE SCALE GENOMIC DNA]</scope>
    <source>
        <strain evidence="12 13">DSM 22440</strain>
    </source>
</reference>
<feature type="binding site" evidence="11">
    <location>
        <position position="135"/>
    </location>
    <ligand>
        <name>substrate</name>
    </ligand>
</feature>
<dbReference type="GO" id="GO:0005524">
    <property type="term" value="F:ATP binding"/>
    <property type="evidence" value="ECO:0007669"/>
    <property type="project" value="UniProtKB-UniRule"/>
</dbReference>
<feature type="binding site" evidence="11">
    <location>
        <position position="60"/>
    </location>
    <ligand>
        <name>substrate</name>
    </ligand>
</feature>
<keyword evidence="9 11" id="KW-0057">Aromatic amino acid biosynthesis</keyword>
<dbReference type="PRINTS" id="PR01100">
    <property type="entry name" value="SHIKIMTKNASE"/>
</dbReference>
<feature type="binding site" evidence="11">
    <location>
        <position position="118"/>
    </location>
    <ligand>
        <name>ATP</name>
        <dbReference type="ChEBI" id="CHEBI:30616"/>
    </ligand>
</feature>
<dbReference type="OrthoDB" id="9800332at2"/>
<feature type="binding site" evidence="11">
    <location>
        <position position="81"/>
    </location>
    <ligand>
        <name>substrate</name>
    </ligand>
</feature>
<organism evidence="12 13">
    <name type="scientific">Streptohalobacillus salinus</name>
    <dbReference type="NCBI Taxonomy" id="621096"/>
    <lineage>
        <taxon>Bacteria</taxon>
        <taxon>Bacillati</taxon>
        <taxon>Bacillota</taxon>
        <taxon>Bacilli</taxon>
        <taxon>Bacillales</taxon>
        <taxon>Bacillaceae</taxon>
        <taxon>Streptohalobacillus</taxon>
    </lineage>
</organism>
<keyword evidence="13" id="KW-1185">Reference proteome</keyword>
<dbReference type="HAMAP" id="MF_00109">
    <property type="entry name" value="Shikimate_kinase"/>
    <property type="match status" value="1"/>
</dbReference>
<dbReference type="EC" id="2.7.1.71" evidence="3 11"/>
<evidence type="ECO:0000256" key="8">
    <source>
        <dbReference type="ARBA" id="ARBA00022840"/>
    </source>
</evidence>
<proteinExistence type="inferred from homology"/>
<evidence type="ECO:0000256" key="6">
    <source>
        <dbReference type="ARBA" id="ARBA00022741"/>
    </source>
</evidence>
<comment type="catalytic activity">
    <reaction evidence="10 11">
        <text>shikimate + ATP = 3-phosphoshikimate + ADP + H(+)</text>
        <dbReference type="Rhea" id="RHEA:13121"/>
        <dbReference type="ChEBI" id="CHEBI:15378"/>
        <dbReference type="ChEBI" id="CHEBI:30616"/>
        <dbReference type="ChEBI" id="CHEBI:36208"/>
        <dbReference type="ChEBI" id="CHEBI:145989"/>
        <dbReference type="ChEBI" id="CHEBI:456216"/>
        <dbReference type="EC" id="2.7.1.71"/>
    </reaction>
</comment>
<evidence type="ECO:0000256" key="3">
    <source>
        <dbReference type="ARBA" id="ARBA00012154"/>
    </source>
</evidence>
<evidence type="ECO:0000256" key="2">
    <source>
        <dbReference type="ARBA" id="ARBA00006997"/>
    </source>
</evidence>
<gene>
    <name evidence="11" type="primary">aroK</name>
    <name evidence="12" type="ORF">DES38_10493</name>
</gene>
<comment type="pathway">
    <text evidence="1 11">Metabolic intermediate biosynthesis; chorismate biosynthesis; chorismate from D-erythrose 4-phosphate and phosphoenolpyruvate: step 5/7.</text>
</comment>
<feature type="binding site" evidence="11">
    <location>
        <begin position="14"/>
        <end position="19"/>
    </location>
    <ligand>
        <name>ATP</name>
        <dbReference type="ChEBI" id="CHEBI:30616"/>
    </ligand>
</feature>
<dbReference type="SUPFAM" id="SSF52540">
    <property type="entry name" value="P-loop containing nucleoside triphosphate hydrolases"/>
    <property type="match status" value="1"/>
</dbReference>
<dbReference type="GO" id="GO:0004765">
    <property type="term" value="F:shikimate kinase activity"/>
    <property type="evidence" value="ECO:0007669"/>
    <property type="project" value="UniProtKB-UniRule"/>
</dbReference>
<comment type="subunit">
    <text evidence="11">Monomer.</text>
</comment>
<protein>
    <recommendedName>
        <fullName evidence="3 11">Shikimate kinase</fullName>
        <shortName evidence="11">SK</shortName>
        <ecNumber evidence="3 11">2.7.1.71</ecNumber>
    </recommendedName>
</protein>
<keyword evidence="11" id="KW-0460">Magnesium</keyword>
<keyword evidence="6 11" id="KW-0547">Nucleotide-binding</keyword>
<keyword evidence="8 11" id="KW-0067">ATP-binding</keyword>
<dbReference type="EMBL" id="QJJR01000004">
    <property type="protein sequence ID" value="PXW91661.1"/>
    <property type="molecule type" value="Genomic_DNA"/>
</dbReference>
<dbReference type="GO" id="GO:0009423">
    <property type="term" value="P:chorismate biosynthetic process"/>
    <property type="evidence" value="ECO:0007669"/>
    <property type="project" value="UniProtKB-UniRule"/>
</dbReference>
<dbReference type="RefSeq" id="WP_110250963.1">
    <property type="nucleotide sequence ID" value="NZ_QJJR01000004.1"/>
</dbReference>
<keyword evidence="7 11" id="KW-0418">Kinase</keyword>
<dbReference type="GO" id="GO:0000287">
    <property type="term" value="F:magnesium ion binding"/>
    <property type="evidence" value="ECO:0007669"/>
    <property type="project" value="UniProtKB-UniRule"/>
</dbReference>
<dbReference type="Pfam" id="PF01202">
    <property type="entry name" value="SKI"/>
    <property type="match status" value="1"/>
</dbReference>
<name>A0A2V3WET6_9BACI</name>
<dbReference type="AlphaFoldDB" id="A0A2V3WET6"/>
<dbReference type="InterPro" id="IPR031322">
    <property type="entry name" value="Shikimate/glucono_kinase"/>
</dbReference>
<dbReference type="InterPro" id="IPR027417">
    <property type="entry name" value="P-loop_NTPase"/>
</dbReference>
<dbReference type="InterPro" id="IPR023000">
    <property type="entry name" value="Shikimate_kinase_CS"/>
</dbReference>
<keyword evidence="11" id="KW-0479">Metal-binding</keyword>
<evidence type="ECO:0000313" key="13">
    <source>
        <dbReference type="Proteomes" id="UP000247922"/>
    </source>
</evidence>
<comment type="function">
    <text evidence="11">Catalyzes the specific phosphorylation of the 3-hydroxyl group of shikimic acid using ATP as a cosubstrate.</text>
</comment>
<sequence>MDSDASVFLIGFMGCGKSTVGKYLADQLGYHYIDTDEVIVERCHQSIPDIFNESGEGYFRDQETLALCQVPLKQHVIATGGGIIEREQNRSYLSDQVVVYLKTEWETIVSRLQGDQARPIWQDSKRDKQHLYYQREKLYQQTSQIVVTTDDKSIGAIVHEIITKFEKISIK</sequence>
<comment type="caution">
    <text evidence="11">Lacks conserved residue(s) required for the propagation of feature annotation.</text>
</comment>
<dbReference type="PANTHER" id="PTHR21087">
    <property type="entry name" value="SHIKIMATE KINASE"/>
    <property type="match status" value="1"/>
</dbReference>
<evidence type="ECO:0000256" key="7">
    <source>
        <dbReference type="ARBA" id="ARBA00022777"/>
    </source>
</evidence>
<dbReference type="GO" id="GO:0009073">
    <property type="term" value="P:aromatic amino acid family biosynthetic process"/>
    <property type="evidence" value="ECO:0007669"/>
    <property type="project" value="UniProtKB-KW"/>
</dbReference>
<evidence type="ECO:0000256" key="4">
    <source>
        <dbReference type="ARBA" id="ARBA00022605"/>
    </source>
</evidence>
<keyword evidence="11" id="KW-0963">Cytoplasm</keyword>
<comment type="subcellular location">
    <subcellularLocation>
        <location evidence="11">Cytoplasm</location>
    </subcellularLocation>
</comment>
<dbReference type="PROSITE" id="PS01128">
    <property type="entry name" value="SHIKIMATE_KINASE"/>
    <property type="match status" value="1"/>
</dbReference>
<evidence type="ECO:0000313" key="12">
    <source>
        <dbReference type="EMBL" id="PXW91661.1"/>
    </source>
</evidence>
<dbReference type="UniPathway" id="UPA00053">
    <property type="reaction ID" value="UER00088"/>
</dbReference>